<comment type="cofactor">
    <cofactor evidence="1">
        <name>Mg(2+)</name>
        <dbReference type="ChEBI" id="CHEBI:18420"/>
    </cofactor>
</comment>
<dbReference type="GO" id="GO:0044281">
    <property type="term" value="P:small molecule metabolic process"/>
    <property type="evidence" value="ECO:0007669"/>
    <property type="project" value="UniProtKB-ARBA"/>
</dbReference>
<dbReference type="SFLD" id="SFLDG01129">
    <property type="entry name" value="C1.5:_HAD__Beta-PGM__Phosphata"/>
    <property type="match status" value="1"/>
</dbReference>
<dbReference type="Proteomes" id="UP000279908">
    <property type="component" value="Unassembled WGS sequence"/>
</dbReference>
<keyword evidence="3 5" id="KW-0378">Hydrolase</keyword>
<comment type="caution">
    <text evidence="5">The sequence shown here is derived from an EMBL/GenBank/DDBJ whole genome shotgun (WGS) entry which is preliminary data.</text>
</comment>
<proteinExistence type="predicted"/>
<evidence type="ECO:0000256" key="3">
    <source>
        <dbReference type="ARBA" id="ARBA00022801"/>
    </source>
</evidence>
<name>A0A3S0NI11_CHLPH</name>
<dbReference type="NCBIfam" id="TIGR01549">
    <property type="entry name" value="HAD-SF-IA-v1"/>
    <property type="match status" value="1"/>
</dbReference>
<keyword evidence="4" id="KW-0460">Magnesium</keyword>
<organism evidence="5 6">
    <name type="scientific">Chlorobium phaeovibrioides</name>
    <dbReference type="NCBI Taxonomy" id="1094"/>
    <lineage>
        <taxon>Bacteria</taxon>
        <taxon>Pseudomonadati</taxon>
        <taxon>Chlorobiota</taxon>
        <taxon>Chlorobiia</taxon>
        <taxon>Chlorobiales</taxon>
        <taxon>Chlorobiaceae</taxon>
        <taxon>Chlorobium/Pelodictyon group</taxon>
        <taxon>Chlorobium</taxon>
    </lineage>
</organism>
<dbReference type="EMBL" id="RXYK01000032">
    <property type="protein sequence ID" value="RTY34904.1"/>
    <property type="molecule type" value="Genomic_DNA"/>
</dbReference>
<dbReference type="PANTHER" id="PTHR46470">
    <property type="entry name" value="N-ACYLNEURAMINATE-9-PHOSPHATASE"/>
    <property type="match status" value="1"/>
</dbReference>
<reference evidence="5 6" key="1">
    <citation type="submission" date="2018-12" db="EMBL/GenBank/DDBJ databases">
        <authorList>
            <person name="Lunina O.N."/>
            <person name="Grouzdev D.S."/>
            <person name="Gorlenko V.M."/>
            <person name="Savvichev A.S."/>
        </authorList>
    </citation>
    <scope>NUCLEOTIDE SEQUENCE [LARGE SCALE GENOMIC DNA]</scope>
    <source>
        <strain evidence="5 6">BrKhr-17</strain>
    </source>
</reference>
<dbReference type="SUPFAM" id="SSF56784">
    <property type="entry name" value="HAD-like"/>
    <property type="match status" value="1"/>
</dbReference>
<dbReference type="InterPro" id="IPR006439">
    <property type="entry name" value="HAD-SF_hydro_IA"/>
</dbReference>
<sequence length="224" mass="25147">MLIDIARTVVVFDLDDTLYLEADYVDSGIRYVCSQINTLCGIDCYETIQTHRLQDANLDWLSLACELTGLKPSVKESLLWMYRLHLPDIKLSENCSASLEKIKSVALAVAVLTDGRTITQKLKLVSLGLSHYPAYVSEDYGSAKPAPDRFQAIQKDFSAEKYVYVADNVQKDFLGCKPLGWLGIGMQGNDRNIYSQLTQGLPEAALPDYWVNSWEELTELLLNP</sequence>
<dbReference type="GO" id="GO:0016791">
    <property type="term" value="F:phosphatase activity"/>
    <property type="evidence" value="ECO:0007669"/>
    <property type="project" value="TreeGrafter"/>
</dbReference>
<protein>
    <submittedName>
        <fullName evidence="5">HAD family hydrolase</fullName>
    </submittedName>
</protein>
<dbReference type="SFLD" id="SFLDS00003">
    <property type="entry name" value="Haloacid_Dehalogenase"/>
    <property type="match status" value="1"/>
</dbReference>
<dbReference type="PANTHER" id="PTHR46470:SF2">
    <property type="entry name" value="GLYCERALDEHYDE 3-PHOSPHATE PHOSPHATASE"/>
    <property type="match status" value="1"/>
</dbReference>
<dbReference type="Gene3D" id="1.10.150.520">
    <property type="match status" value="1"/>
</dbReference>
<accession>A0A3S0NI11</accession>
<dbReference type="GO" id="GO:0046872">
    <property type="term" value="F:metal ion binding"/>
    <property type="evidence" value="ECO:0007669"/>
    <property type="project" value="UniProtKB-KW"/>
</dbReference>
<dbReference type="AlphaFoldDB" id="A0A3S0NI11"/>
<evidence type="ECO:0000256" key="1">
    <source>
        <dbReference type="ARBA" id="ARBA00001946"/>
    </source>
</evidence>
<evidence type="ECO:0000313" key="5">
    <source>
        <dbReference type="EMBL" id="RTY34904.1"/>
    </source>
</evidence>
<dbReference type="InterPro" id="IPR051400">
    <property type="entry name" value="HAD-like_hydrolase"/>
</dbReference>
<evidence type="ECO:0000256" key="4">
    <source>
        <dbReference type="ARBA" id="ARBA00022842"/>
    </source>
</evidence>
<dbReference type="InterPro" id="IPR023214">
    <property type="entry name" value="HAD_sf"/>
</dbReference>
<evidence type="ECO:0000313" key="6">
    <source>
        <dbReference type="Proteomes" id="UP000279908"/>
    </source>
</evidence>
<gene>
    <name evidence="5" type="ORF">EKD02_09665</name>
</gene>
<evidence type="ECO:0000256" key="2">
    <source>
        <dbReference type="ARBA" id="ARBA00022723"/>
    </source>
</evidence>
<keyword evidence="2" id="KW-0479">Metal-binding</keyword>
<dbReference type="Pfam" id="PF00702">
    <property type="entry name" value="Hydrolase"/>
    <property type="match status" value="1"/>
</dbReference>
<dbReference type="InterPro" id="IPR036412">
    <property type="entry name" value="HAD-like_sf"/>
</dbReference>
<dbReference type="Gene3D" id="3.40.50.1000">
    <property type="entry name" value="HAD superfamily/HAD-like"/>
    <property type="match status" value="1"/>
</dbReference>